<evidence type="ECO:0000313" key="2">
    <source>
        <dbReference type="Proteomes" id="UP001185012"/>
    </source>
</evidence>
<proteinExistence type="predicted"/>
<keyword evidence="2" id="KW-1185">Reference proteome</keyword>
<organism evidence="1 2">
    <name type="scientific">Desmospora profundinema</name>
    <dbReference type="NCBI Taxonomy" id="1571184"/>
    <lineage>
        <taxon>Bacteria</taxon>
        <taxon>Bacillati</taxon>
        <taxon>Bacillota</taxon>
        <taxon>Bacilli</taxon>
        <taxon>Bacillales</taxon>
        <taxon>Thermoactinomycetaceae</taxon>
        <taxon>Desmospora</taxon>
    </lineage>
</organism>
<dbReference type="RefSeq" id="WP_309868781.1">
    <property type="nucleotide sequence ID" value="NZ_JAVDQG010000012.1"/>
</dbReference>
<protein>
    <submittedName>
        <fullName evidence="1">Uncharacterized protein</fullName>
    </submittedName>
</protein>
<name>A0ABU1IS63_9BACL</name>
<dbReference type="Proteomes" id="UP001185012">
    <property type="component" value="Unassembled WGS sequence"/>
</dbReference>
<comment type="caution">
    <text evidence="1">The sequence shown here is derived from an EMBL/GenBank/DDBJ whole genome shotgun (WGS) entry which is preliminary data.</text>
</comment>
<dbReference type="EMBL" id="JAVDQG010000012">
    <property type="protein sequence ID" value="MDR6227626.1"/>
    <property type="molecule type" value="Genomic_DNA"/>
</dbReference>
<accession>A0ABU1IS63</accession>
<sequence length="105" mass="13066">MESDLISLEWMTTGRRPGNRRGIERRAAYQWERPIDPIHLQRYTHQQVYQQPKCTLSDWEMWRVEDALSNLTKLEREVYMMKVGKGFRWHRWQRSWGSRRARFRR</sequence>
<reference evidence="1 2" key="1">
    <citation type="submission" date="2023-07" db="EMBL/GenBank/DDBJ databases">
        <title>Genomic Encyclopedia of Type Strains, Phase IV (KMG-IV): sequencing the most valuable type-strain genomes for metagenomic binning, comparative biology and taxonomic classification.</title>
        <authorList>
            <person name="Goeker M."/>
        </authorList>
    </citation>
    <scope>NUCLEOTIDE SEQUENCE [LARGE SCALE GENOMIC DNA]</scope>
    <source>
        <strain evidence="1 2">DSM 45903</strain>
    </source>
</reference>
<gene>
    <name evidence="1" type="ORF">JOE21_003670</name>
</gene>
<evidence type="ECO:0000313" key="1">
    <source>
        <dbReference type="EMBL" id="MDR6227626.1"/>
    </source>
</evidence>